<accession>A0A2T2N009</accession>
<name>A0A2T2N009_CORCC</name>
<dbReference type="PRINTS" id="PR00301">
    <property type="entry name" value="HEATSHOCK70"/>
</dbReference>
<evidence type="ECO:0000313" key="3">
    <source>
        <dbReference type="EMBL" id="PSN58712.1"/>
    </source>
</evidence>
<dbReference type="GO" id="GO:0140662">
    <property type="term" value="F:ATP-dependent protein folding chaperone"/>
    <property type="evidence" value="ECO:0007669"/>
    <property type="project" value="InterPro"/>
</dbReference>
<keyword evidence="1" id="KW-0547">Nucleotide-binding</keyword>
<evidence type="ECO:0000256" key="1">
    <source>
        <dbReference type="ARBA" id="ARBA00022741"/>
    </source>
</evidence>
<dbReference type="Gene3D" id="3.90.640.10">
    <property type="entry name" value="Actin, Chain A, domain 4"/>
    <property type="match status" value="1"/>
</dbReference>
<dbReference type="CDD" id="cd10170">
    <property type="entry name" value="ASKHA_NBD_HSP70"/>
    <property type="match status" value="1"/>
</dbReference>
<dbReference type="EMBL" id="KZ678212">
    <property type="protein sequence ID" value="PSN58712.1"/>
    <property type="molecule type" value="Genomic_DNA"/>
</dbReference>
<dbReference type="AlphaFoldDB" id="A0A2T2N009"/>
<dbReference type="OrthoDB" id="2963168at2759"/>
<proteinExistence type="predicted"/>
<dbReference type="SUPFAM" id="SSF53067">
    <property type="entry name" value="Actin-like ATPase domain"/>
    <property type="match status" value="2"/>
</dbReference>
<dbReference type="STRING" id="1448308.A0A2T2N009"/>
<protein>
    <submittedName>
        <fullName evidence="4">Actin-like ATPase domain-containing protein</fullName>
    </submittedName>
</protein>
<dbReference type="Proteomes" id="UP000240883">
    <property type="component" value="Unassembled WGS sequence"/>
</dbReference>
<evidence type="ECO:0000313" key="4">
    <source>
        <dbReference type="EMBL" id="PSN58762.1"/>
    </source>
</evidence>
<dbReference type="EMBL" id="KZ678202">
    <property type="protein sequence ID" value="PSN58762.1"/>
    <property type="molecule type" value="Genomic_DNA"/>
</dbReference>
<dbReference type="PANTHER" id="PTHR14187:SF82">
    <property type="entry name" value="FAMILY CHAPERONE, PUTATIVE (AFU_ORTHOLOGUE AFUA_7G08575)-RELATED"/>
    <property type="match status" value="1"/>
</dbReference>
<keyword evidence="2" id="KW-0067">ATP-binding</keyword>
<evidence type="ECO:0000256" key="2">
    <source>
        <dbReference type="ARBA" id="ARBA00022840"/>
    </source>
</evidence>
<dbReference type="Pfam" id="PF00012">
    <property type="entry name" value="HSP70"/>
    <property type="match status" value="1"/>
</dbReference>
<keyword evidence="5" id="KW-1185">Reference proteome</keyword>
<sequence length="468" mass="52290">MALELVVGIDFGTTYSGVSWIVNGGTKELNLVNDWPNPKGWNTNTEKVPTIISYKNGKPYNWGYEVDIINEVSVSWFKLLLDPSQRARGDPRALEVCRRTLEDLGKSAEDVATDYFRCIWQYTKEAIEEKKGTSWESTYTLKLVITVPAIWSQIAKEATLNAARRAGLPTDILLVTEPEAAALAVLKAKDKEPDELHLQDSFVICDAGGGTVDLITYKITKLNPLQIEEGVVGEGDGCGSVHLDIAFEKYIQMVVGEKQYSSLDPKAKATMLHGYETGLKRAYSGTNKEYSVELHGVDDNEKEGIDSGTITLKPQVLRTLFDHVINQIVGLVKNQVDEAQMNDQRAILLVGGFGSNKYLHKRLKDAHENDGIDVLKVMNGWSSICRGAATWGLEHSSSNPLNRRTVAARKARFNYGNCWCVPFDASKGHLEIDKGRLPDPNHEWWAMNQMEWILKKAYFSPLKVGQFH</sequence>
<dbReference type="InterPro" id="IPR013126">
    <property type="entry name" value="Hsp_70_fam"/>
</dbReference>
<dbReference type="PANTHER" id="PTHR14187">
    <property type="entry name" value="ALPHA KINASE/ELONGATION FACTOR 2 KINASE"/>
    <property type="match status" value="1"/>
</dbReference>
<dbReference type="GO" id="GO:0005524">
    <property type="term" value="F:ATP binding"/>
    <property type="evidence" value="ECO:0007669"/>
    <property type="project" value="UniProtKB-KW"/>
</dbReference>
<gene>
    <name evidence="4" type="ORF">BS50DRAFT_509847</name>
    <name evidence="3" type="ORF">BS50DRAFT_509929</name>
</gene>
<reference evidence="4 5" key="1">
    <citation type="journal article" date="2018" name="Front. Microbiol.">
        <title>Genome-Wide Analysis of Corynespora cassiicola Leaf Fall Disease Putative Effectors.</title>
        <authorList>
            <person name="Lopez D."/>
            <person name="Ribeiro S."/>
            <person name="Label P."/>
            <person name="Fumanal B."/>
            <person name="Venisse J.S."/>
            <person name="Kohler A."/>
            <person name="de Oliveira R.R."/>
            <person name="Labutti K."/>
            <person name="Lipzen A."/>
            <person name="Lail K."/>
            <person name="Bauer D."/>
            <person name="Ohm R.A."/>
            <person name="Barry K.W."/>
            <person name="Spatafora J."/>
            <person name="Grigoriev I.V."/>
            <person name="Martin F.M."/>
            <person name="Pujade-Renaud V."/>
        </authorList>
    </citation>
    <scope>NUCLEOTIDE SEQUENCE [LARGE SCALE GENOMIC DNA]</scope>
    <source>
        <strain evidence="4 5">Philippines</strain>
    </source>
</reference>
<evidence type="ECO:0000313" key="5">
    <source>
        <dbReference type="Proteomes" id="UP000240883"/>
    </source>
</evidence>
<dbReference type="InterPro" id="IPR043129">
    <property type="entry name" value="ATPase_NBD"/>
</dbReference>
<organism evidence="4 5">
    <name type="scientific">Corynespora cassiicola Philippines</name>
    <dbReference type="NCBI Taxonomy" id="1448308"/>
    <lineage>
        <taxon>Eukaryota</taxon>
        <taxon>Fungi</taxon>
        <taxon>Dikarya</taxon>
        <taxon>Ascomycota</taxon>
        <taxon>Pezizomycotina</taxon>
        <taxon>Dothideomycetes</taxon>
        <taxon>Pleosporomycetidae</taxon>
        <taxon>Pleosporales</taxon>
        <taxon>Corynesporascaceae</taxon>
        <taxon>Corynespora</taxon>
    </lineage>
</organism>
<dbReference type="Gene3D" id="3.30.420.40">
    <property type="match status" value="2"/>
</dbReference>